<comment type="caution">
    <text evidence="3">The sequence shown here is derived from an EMBL/GenBank/DDBJ whole genome shotgun (WGS) entry which is preliminary data.</text>
</comment>
<keyword evidence="4" id="KW-1185">Reference proteome</keyword>
<keyword evidence="2" id="KW-0560">Oxidoreductase</keyword>
<comment type="similarity">
    <text evidence="1">Belongs to the short-chain dehydrogenases/reductases (SDR) family.</text>
</comment>
<dbReference type="Pfam" id="PF13561">
    <property type="entry name" value="adh_short_C2"/>
    <property type="match status" value="1"/>
</dbReference>
<gene>
    <name evidence="3" type="ORF">PGQ11_013144</name>
</gene>
<evidence type="ECO:0000313" key="3">
    <source>
        <dbReference type="EMBL" id="KAK8857232.1"/>
    </source>
</evidence>
<dbReference type="PANTHER" id="PTHR43669:SF4">
    <property type="entry name" value="SHORT-CHAIN DEHYDROGENASE"/>
    <property type="match status" value="1"/>
</dbReference>
<evidence type="ECO:0000256" key="2">
    <source>
        <dbReference type="ARBA" id="ARBA00023002"/>
    </source>
</evidence>
<sequence length="228" mass="24216">MAAKSPVALILGQGANVGKSVASAFAKKGYKIALVARSLNEENSTADELHVKGDLSNPSSIPSIFDQVKAKFGVPSVVIYNAAAATFGDKKDPLAIPLESFERNFAINTTSAFEAAKQSALAFAELPASASRTFIYTGNCTNVLPIAALMDCGVGKSATAHIIQVAAEAYKEKGFKFYYADERELDGAPVYNRINGEAHGEMYTALAEGETQGPWSQTFVKGVGYKQF</sequence>
<dbReference type="EMBL" id="JAPCWZ010000007">
    <property type="protein sequence ID" value="KAK8857232.1"/>
    <property type="molecule type" value="Genomic_DNA"/>
</dbReference>
<dbReference type="PANTHER" id="PTHR43669">
    <property type="entry name" value="5-KETO-D-GLUCONATE 5-REDUCTASE"/>
    <property type="match status" value="1"/>
</dbReference>
<name>A0ABR2I522_9PEZI</name>
<reference evidence="3 4" key="1">
    <citation type="journal article" date="2024" name="IMA Fungus">
        <title>Apiospora arundinis, a panoply of carbohydrate-active enzymes and secondary metabolites.</title>
        <authorList>
            <person name="Sorensen T."/>
            <person name="Petersen C."/>
            <person name="Muurmann A.T."/>
            <person name="Christiansen J.V."/>
            <person name="Brundto M.L."/>
            <person name="Overgaard C.K."/>
            <person name="Boysen A.T."/>
            <person name="Wollenberg R.D."/>
            <person name="Larsen T.O."/>
            <person name="Sorensen J.L."/>
            <person name="Nielsen K.L."/>
            <person name="Sondergaard T.E."/>
        </authorList>
    </citation>
    <scope>NUCLEOTIDE SEQUENCE [LARGE SCALE GENOMIC DNA]</scope>
    <source>
        <strain evidence="3 4">AAU 773</strain>
    </source>
</reference>
<dbReference type="InterPro" id="IPR002347">
    <property type="entry name" value="SDR_fam"/>
</dbReference>
<proteinExistence type="inferred from homology"/>
<accession>A0ABR2I522</accession>
<evidence type="ECO:0000313" key="4">
    <source>
        <dbReference type="Proteomes" id="UP001390339"/>
    </source>
</evidence>
<dbReference type="SUPFAM" id="SSF51735">
    <property type="entry name" value="NAD(P)-binding Rossmann-fold domains"/>
    <property type="match status" value="1"/>
</dbReference>
<dbReference type="InterPro" id="IPR036291">
    <property type="entry name" value="NAD(P)-bd_dom_sf"/>
</dbReference>
<organism evidence="3 4">
    <name type="scientific">Apiospora arundinis</name>
    <dbReference type="NCBI Taxonomy" id="335852"/>
    <lineage>
        <taxon>Eukaryota</taxon>
        <taxon>Fungi</taxon>
        <taxon>Dikarya</taxon>
        <taxon>Ascomycota</taxon>
        <taxon>Pezizomycotina</taxon>
        <taxon>Sordariomycetes</taxon>
        <taxon>Xylariomycetidae</taxon>
        <taxon>Amphisphaeriales</taxon>
        <taxon>Apiosporaceae</taxon>
        <taxon>Apiospora</taxon>
    </lineage>
</organism>
<dbReference type="Proteomes" id="UP001390339">
    <property type="component" value="Unassembled WGS sequence"/>
</dbReference>
<protein>
    <submittedName>
        <fullName evidence="3">Short chain type dehydrogenase</fullName>
    </submittedName>
</protein>
<dbReference type="Gene3D" id="3.40.50.720">
    <property type="entry name" value="NAD(P)-binding Rossmann-like Domain"/>
    <property type="match status" value="1"/>
</dbReference>
<evidence type="ECO:0000256" key="1">
    <source>
        <dbReference type="ARBA" id="ARBA00006484"/>
    </source>
</evidence>